<dbReference type="RefSeq" id="WP_230098431.1">
    <property type="nucleotide sequence ID" value="NZ_CAKKNT010000007.1"/>
</dbReference>
<keyword evidence="1" id="KW-0812">Transmembrane</keyword>
<evidence type="ECO:0008006" key="4">
    <source>
        <dbReference type="Google" id="ProtNLM"/>
    </source>
</evidence>
<feature type="transmembrane region" description="Helical" evidence="1">
    <location>
        <begin position="261"/>
        <end position="284"/>
    </location>
</feature>
<feature type="transmembrane region" description="Helical" evidence="1">
    <location>
        <begin position="103"/>
        <end position="125"/>
    </location>
</feature>
<feature type="transmembrane region" description="Helical" evidence="1">
    <location>
        <begin position="222"/>
        <end position="241"/>
    </location>
</feature>
<evidence type="ECO:0000313" key="2">
    <source>
        <dbReference type="EMBL" id="CAH0418336.1"/>
    </source>
</evidence>
<comment type="caution">
    <text evidence="2">The sequence shown here is derived from an EMBL/GenBank/DDBJ whole genome shotgun (WGS) entry which is preliminary data.</text>
</comment>
<dbReference type="EMBL" id="CAKKNT010000007">
    <property type="protein sequence ID" value="CAH0418336.1"/>
    <property type="molecule type" value="Genomic_DNA"/>
</dbReference>
<organism evidence="2 3">
    <name type="scientific">Periweissella ghanensis</name>
    <dbReference type="NCBI Taxonomy" id="467997"/>
    <lineage>
        <taxon>Bacteria</taxon>
        <taxon>Bacillati</taxon>
        <taxon>Bacillota</taxon>
        <taxon>Bacilli</taxon>
        <taxon>Lactobacillales</taxon>
        <taxon>Lactobacillaceae</taxon>
        <taxon>Periweissella</taxon>
    </lineage>
</organism>
<protein>
    <recommendedName>
        <fullName evidence="4">ABC transporter permease</fullName>
    </recommendedName>
</protein>
<evidence type="ECO:0000313" key="3">
    <source>
        <dbReference type="Proteomes" id="UP000789719"/>
    </source>
</evidence>
<sequence length="368" mass="41647">MTINKLLWRRYRKALAVLMAIILGSFVFLTVSQLNSWQQANTYMHSQEFKSSYPEMLKSYETAKQSKHNIAVDKYVERGSNFWLEDGVPHSFSAPNRIRDNSYGQSATFVFVSFVTMLVITLLLADDTAQNFNLFLASSRFSRAKVMLTKIKLLIGLPMLAMLVGEGIYYLITYVTVPAKYYNINQQGLSFVELFTSLTWLGAGLMFLSLTSVLIGKKFGSAIMSSLFFLSIPSLINALTLRSLQYDPDQSAKAPEKVFNWLGNTIPGGCVGLVIAIILAALAIKAFSKLSLERNDKFVMFAKLRWPLWLLIVFYTGFVFYTNGNFGTSSTDMFSGLILLIIWLALIITMYYFIFAPQSWRHPFKSIS</sequence>
<feature type="transmembrane region" description="Helical" evidence="1">
    <location>
        <begin position="304"/>
        <end position="321"/>
    </location>
</feature>
<proteinExistence type="predicted"/>
<feature type="transmembrane region" description="Helical" evidence="1">
    <location>
        <begin position="333"/>
        <end position="355"/>
    </location>
</feature>
<name>A0ABM8ZAH7_9LACO</name>
<feature type="transmembrane region" description="Helical" evidence="1">
    <location>
        <begin position="153"/>
        <end position="172"/>
    </location>
</feature>
<feature type="transmembrane region" description="Helical" evidence="1">
    <location>
        <begin position="14"/>
        <end position="34"/>
    </location>
</feature>
<reference evidence="2 3" key="1">
    <citation type="submission" date="2021-11" db="EMBL/GenBank/DDBJ databases">
        <authorList>
            <person name="Depoorter E."/>
        </authorList>
    </citation>
    <scope>NUCLEOTIDE SEQUENCE [LARGE SCALE GENOMIC DNA]</scope>
    <source>
        <strain evidence="2 3">LMG 24286</strain>
    </source>
</reference>
<evidence type="ECO:0000256" key="1">
    <source>
        <dbReference type="SAM" id="Phobius"/>
    </source>
</evidence>
<accession>A0ABM8ZAH7</accession>
<keyword evidence="1" id="KW-1133">Transmembrane helix</keyword>
<gene>
    <name evidence="2" type="ORF">WGH24286_00754</name>
</gene>
<feature type="transmembrane region" description="Helical" evidence="1">
    <location>
        <begin position="192"/>
        <end position="215"/>
    </location>
</feature>
<keyword evidence="3" id="KW-1185">Reference proteome</keyword>
<dbReference type="Proteomes" id="UP000789719">
    <property type="component" value="Unassembled WGS sequence"/>
</dbReference>
<keyword evidence="1" id="KW-0472">Membrane</keyword>